<dbReference type="SUPFAM" id="SSF51064">
    <property type="entry name" value="Head domain of nucleotide exchange factor GrpE"/>
    <property type="match status" value="1"/>
</dbReference>
<dbReference type="Pfam" id="PF01025">
    <property type="entry name" value="GrpE"/>
    <property type="match status" value="1"/>
</dbReference>
<dbReference type="GO" id="GO:0042803">
    <property type="term" value="F:protein homodimerization activity"/>
    <property type="evidence" value="ECO:0007669"/>
    <property type="project" value="InterPro"/>
</dbReference>
<feature type="non-terminal residue" evidence="2">
    <location>
        <position position="1"/>
    </location>
</feature>
<dbReference type="InterPro" id="IPR009012">
    <property type="entry name" value="GrpE_head"/>
</dbReference>
<dbReference type="GO" id="GO:0000774">
    <property type="term" value="F:adenyl-nucleotide exchange factor activity"/>
    <property type="evidence" value="ECO:0007669"/>
    <property type="project" value="InterPro"/>
</dbReference>
<gene>
    <name evidence="2" type="ORF">S01H1_82852</name>
</gene>
<sequence>DKEEGIILEELQKGYMLNEKVIRFSKVKISNGGKEK</sequence>
<protein>
    <recommendedName>
        <fullName evidence="3">Nucleotide exchange factor GrpE</fullName>
    </recommendedName>
</protein>
<name>X0ZW54_9ZZZZ</name>
<reference evidence="2" key="1">
    <citation type="journal article" date="2014" name="Front. Microbiol.">
        <title>High frequency of phylogenetically diverse reductive dehalogenase-homologous genes in deep subseafloor sedimentary metagenomes.</title>
        <authorList>
            <person name="Kawai M."/>
            <person name="Futagami T."/>
            <person name="Toyoda A."/>
            <person name="Takaki Y."/>
            <person name="Nishi S."/>
            <person name="Hori S."/>
            <person name="Arai W."/>
            <person name="Tsubouchi T."/>
            <person name="Morono Y."/>
            <person name="Uchiyama I."/>
            <person name="Ito T."/>
            <person name="Fujiyama A."/>
            <person name="Inagaki F."/>
            <person name="Takami H."/>
        </authorList>
    </citation>
    <scope>NUCLEOTIDE SEQUENCE</scope>
    <source>
        <strain evidence="2">Expedition CK06-06</strain>
    </source>
</reference>
<dbReference type="GO" id="GO:0006457">
    <property type="term" value="P:protein folding"/>
    <property type="evidence" value="ECO:0007669"/>
    <property type="project" value="InterPro"/>
</dbReference>
<organism evidence="2">
    <name type="scientific">marine sediment metagenome</name>
    <dbReference type="NCBI Taxonomy" id="412755"/>
    <lineage>
        <taxon>unclassified sequences</taxon>
        <taxon>metagenomes</taxon>
        <taxon>ecological metagenomes</taxon>
    </lineage>
</organism>
<dbReference type="InterPro" id="IPR000740">
    <property type="entry name" value="GrpE"/>
</dbReference>
<evidence type="ECO:0000256" key="1">
    <source>
        <dbReference type="ARBA" id="ARBA00023186"/>
    </source>
</evidence>
<dbReference type="AlphaFoldDB" id="X0ZW54"/>
<accession>X0ZW54</accession>
<dbReference type="GO" id="GO:0051087">
    <property type="term" value="F:protein-folding chaperone binding"/>
    <property type="evidence" value="ECO:0007669"/>
    <property type="project" value="InterPro"/>
</dbReference>
<dbReference type="EMBL" id="BARS01056213">
    <property type="protein sequence ID" value="GAG52306.1"/>
    <property type="molecule type" value="Genomic_DNA"/>
</dbReference>
<proteinExistence type="predicted"/>
<comment type="caution">
    <text evidence="2">The sequence shown here is derived from an EMBL/GenBank/DDBJ whole genome shotgun (WGS) entry which is preliminary data.</text>
</comment>
<evidence type="ECO:0008006" key="3">
    <source>
        <dbReference type="Google" id="ProtNLM"/>
    </source>
</evidence>
<evidence type="ECO:0000313" key="2">
    <source>
        <dbReference type="EMBL" id="GAG52306.1"/>
    </source>
</evidence>
<keyword evidence="1" id="KW-0143">Chaperone</keyword>
<dbReference type="Gene3D" id="2.30.22.10">
    <property type="entry name" value="Head domain of nucleotide exchange factor GrpE"/>
    <property type="match status" value="1"/>
</dbReference>